<dbReference type="EMBL" id="BAAAGG010000001">
    <property type="protein sequence ID" value="GAA0751382.1"/>
    <property type="molecule type" value="Genomic_DNA"/>
</dbReference>
<dbReference type="Proteomes" id="UP001500185">
    <property type="component" value="Unassembled WGS sequence"/>
</dbReference>
<dbReference type="SUPFAM" id="SSF48150">
    <property type="entry name" value="DNA-glycosylase"/>
    <property type="match status" value="1"/>
</dbReference>
<accession>A0ABN1K0L1</accession>
<protein>
    <submittedName>
        <fullName evidence="1">DNA-3-methyladenine glycosylase I</fullName>
    </submittedName>
</protein>
<dbReference type="InterPro" id="IPR004597">
    <property type="entry name" value="Tag"/>
</dbReference>
<gene>
    <name evidence="1" type="ORF">GCM10009433_01350</name>
</gene>
<dbReference type="PANTHER" id="PTHR30037">
    <property type="entry name" value="DNA-3-METHYLADENINE GLYCOSYLASE 1"/>
    <property type="match status" value="1"/>
</dbReference>
<organism evidence="1 2">
    <name type="scientific">Psychroflexus lacisalsi</name>
    <dbReference type="NCBI Taxonomy" id="503928"/>
    <lineage>
        <taxon>Bacteria</taxon>
        <taxon>Pseudomonadati</taxon>
        <taxon>Bacteroidota</taxon>
        <taxon>Flavobacteriia</taxon>
        <taxon>Flavobacteriales</taxon>
        <taxon>Flavobacteriaceae</taxon>
        <taxon>Psychroflexus</taxon>
    </lineage>
</organism>
<evidence type="ECO:0000313" key="1">
    <source>
        <dbReference type="EMBL" id="GAA0751382.1"/>
    </source>
</evidence>
<proteinExistence type="predicted"/>
<evidence type="ECO:0000313" key="2">
    <source>
        <dbReference type="Proteomes" id="UP001500185"/>
    </source>
</evidence>
<dbReference type="NCBIfam" id="TIGR00624">
    <property type="entry name" value="tag"/>
    <property type="match status" value="1"/>
</dbReference>
<comment type="caution">
    <text evidence="1">The sequence shown here is derived from an EMBL/GenBank/DDBJ whole genome shotgun (WGS) entry which is preliminary data.</text>
</comment>
<dbReference type="Pfam" id="PF03352">
    <property type="entry name" value="Adenine_glyco"/>
    <property type="match status" value="1"/>
</dbReference>
<sequence>MAKVRCDWCNNSEIYVKYHDEEWGEPVYEDQEFFEMLVLESFQAGLNWLTILKKREHFREAFDDFDYKLIAQYSDAKVKELLSNEGIIRHRGKIEATINNAKAFMSIQKEFNSFSNYIWSYVDHQPILNHFLTLNEVPAQTDLSQKISKDLRKRGFKFLGPTTVYAFMQATGMVNDHLTYCFKHKKSA</sequence>
<reference evidence="1 2" key="1">
    <citation type="journal article" date="2019" name="Int. J. Syst. Evol. Microbiol.">
        <title>The Global Catalogue of Microorganisms (GCM) 10K type strain sequencing project: providing services to taxonomists for standard genome sequencing and annotation.</title>
        <authorList>
            <consortium name="The Broad Institute Genomics Platform"/>
            <consortium name="The Broad Institute Genome Sequencing Center for Infectious Disease"/>
            <person name="Wu L."/>
            <person name="Ma J."/>
        </authorList>
    </citation>
    <scope>NUCLEOTIDE SEQUENCE [LARGE SCALE GENOMIC DNA]</scope>
    <source>
        <strain evidence="1 2">JCM 16231</strain>
    </source>
</reference>
<dbReference type="Gene3D" id="1.10.340.30">
    <property type="entry name" value="Hypothetical protein, domain 2"/>
    <property type="match status" value="1"/>
</dbReference>
<name>A0ABN1K0L1_9FLAO</name>
<dbReference type="InterPro" id="IPR005019">
    <property type="entry name" value="Adenine_glyco"/>
</dbReference>
<dbReference type="InterPro" id="IPR011257">
    <property type="entry name" value="DNA_glycosylase"/>
</dbReference>
<keyword evidence="2" id="KW-1185">Reference proteome</keyword>
<dbReference type="PANTHER" id="PTHR30037:SF4">
    <property type="entry name" value="DNA-3-METHYLADENINE GLYCOSYLASE I"/>
    <property type="match status" value="1"/>
</dbReference>
<dbReference type="InterPro" id="IPR052891">
    <property type="entry name" value="DNA-3mA_glycosylase"/>
</dbReference>
<dbReference type="RefSeq" id="WP_224455301.1">
    <property type="nucleotide sequence ID" value="NZ_BAAAGG010000001.1"/>
</dbReference>